<sequence length="190" mass="20627">MKFESILEETDGFGRYQIALVLLLSIPRITIPCHFLLNNFIAAIPSHHCNISSLSSEGIFGNLSQEERLTVSIPVQDNGTPASCHMFSHPQFHLLSNSSSPSEVAVVQCQNGWEYDNSMFISTLATQVMSSDGVPCSSFSALSPLTVFPVSFLHQFDLVCEKKGLAKASATIFFVGVMAGAVFFGVLSDK</sequence>
<evidence type="ECO:0000313" key="3">
    <source>
        <dbReference type="Proteomes" id="UP001529510"/>
    </source>
</evidence>
<reference evidence="2 3" key="1">
    <citation type="submission" date="2024-05" db="EMBL/GenBank/DDBJ databases">
        <title>Genome sequencing and assembly of Indian major carp, Cirrhinus mrigala (Hamilton, 1822).</title>
        <authorList>
            <person name="Mohindra V."/>
            <person name="Chowdhury L.M."/>
            <person name="Lal K."/>
            <person name="Jena J.K."/>
        </authorList>
    </citation>
    <scope>NUCLEOTIDE SEQUENCE [LARGE SCALE GENOMIC DNA]</scope>
    <source>
        <strain evidence="2">CM1030</strain>
        <tissue evidence="2">Blood</tissue>
    </source>
</reference>
<dbReference type="Proteomes" id="UP001529510">
    <property type="component" value="Unassembled WGS sequence"/>
</dbReference>
<dbReference type="AlphaFoldDB" id="A0ABD0P748"/>
<keyword evidence="1" id="KW-0472">Membrane</keyword>
<gene>
    <name evidence="2" type="ORF">M9458_034485</name>
</gene>
<keyword evidence="3" id="KW-1185">Reference proteome</keyword>
<dbReference type="EMBL" id="JAMKFB020000017">
    <property type="protein sequence ID" value="KAL0169889.1"/>
    <property type="molecule type" value="Genomic_DNA"/>
</dbReference>
<feature type="transmembrane region" description="Helical" evidence="1">
    <location>
        <begin position="168"/>
        <end position="187"/>
    </location>
</feature>
<accession>A0ABD0P748</accession>
<evidence type="ECO:0000313" key="2">
    <source>
        <dbReference type="EMBL" id="KAL0169889.1"/>
    </source>
</evidence>
<comment type="caution">
    <text evidence="2">The sequence shown here is derived from an EMBL/GenBank/DDBJ whole genome shotgun (WGS) entry which is preliminary data.</text>
</comment>
<name>A0ABD0P748_CIRMR</name>
<organism evidence="2 3">
    <name type="scientific">Cirrhinus mrigala</name>
    <name type="common">Mrigala</name>
    <dbReference type="NCBI Taxonomy" id="683832"/>
    <lineage>
        <taxon>Eukaryota</taxon>
        <taxon>Metazoa</taxon>
        <taxon>Chordata</taxon>
        <taxon>Craniata</taxon>
        <taxon>Vertebrata</taxon>
        <taxon>Euteleostomi</taxon>
        <taxon>Actinopterygii</taxon>
        <taxon>Neopterygii</taxon>
        <taxon>Teleostei</taxon>
        <taxon>Ostariophysi</taxon>
        <taxon>Cypriniformes</taxon>
        <taxon>Cyprinidae</taxon>
        <taxon>Labeoninae</taxon>
        <taxon>Labeonini</taxon>
        <taxon>Cirrhinus</taxon>
    </lineage>
</organism>
<keyword evidence="1" id="KW-0812">Transmembrane</keyword>
<proteinExistence type="predicted"/>
<protein>
    <submittedName>
        <fullName evidence="2">Uncharacterized protein</fullName>
    </submittedName>
</protein>
<keyword evidence="1" id="KW-1133">Transmembrane helix</keyword>
<evidence type="ECO:0000256" key="1">
    <source>
        <dbReference type="SAM" id="Phobius"/>
    </source>
</evidence>